<keyword evidence="8" id="KW-1185">Reference proteome</keyword>
<dbReference type="GO" id="GO:0019843">
    <property type="term" value="F:rRNA binding"/>
    <property type="evidence" value="ECO:0007669"/>
    <property type="project" value="InterPro"/>
</dbReference>
<dbReference type="InterPro" id="IPR019906">
    <property type="entry name" value="Ribosomal_uL6_bac-type"/>
</dbReference>
<dbReference type="Pfam" id="PF00347">
    <property type="entry name" value="Ribosomal_L6"/>
    <property type="match status" value="1"/>
</dbReference>
<protein>
    <submittedName>
        <fullName evidence="7">50S ribosomal protein L6</fullName>
    </submittedName>
</protein>
<dbReference type="InterPro" id="IPR036789">
    <property type="entry name" value="Ribosomal_uL6-like_a/b-dom_sf"/>
</dbReference>
<dbReference type="Proteomes" id="UP000187283">
    <property type="component" value="Unassembled WGS sequence"/>
</dbReference>
<dbReference type="AlphaFoldDB" id="A0A1R1X1E7"/>
<dbReference type="InterPro" id="IPR020040">
    <property type="entry name" value="Ribosomal_uL6_a/b-dom"/>
</dbReference>
<name>A0A1R1X1E7_9FUNG</name>
<feature type="region of interest" description="Disordered" evidence="5">
    <location>
        <begin position="104"/>
        <end position="134"/>
    </location>
</feature>
<keyword evidence="3 4" id="KW-0687">Ribonucleoprotein</keyword>
<reference evidence="7 8" key="1">
    <citation type="submission" date="2017-01" db="EMBL/GenBank/DDBJ databases">
        <authorList>
            <person name="Mah S.A."/>
            <person name="Swanson W.J."/>
            <person name="Moy G.W."/>
            <person name="Vacquier V.D."/>
        </authorList>
    </citation>
    <scope>NUCLEOTIDE SEQUENCE [LARGE SCALE GENOMIC DNA]</scope>
    <source>
        <strain evidence="7 8">GSMNP</strain>
    </source>
</reference>
<dbReference type="PRINTS" id="PR00059">
    <property type="entry name" value="RIBOSOMALL6"/>
</dbReference>
<feature type="compositionally biased region" description="Low complexity" evidence="5">
    <location>
        <begin position="107"/>
        <end position="123"/>
    </location>
</feature>
<evidence type="ECO:0000256" key="1">
    <source>
        <dbReference type="ARBA" id="ARBA00009356"/>
    </source>
</evidence>
<evidence type="ECO:0000256" key="3">
    <source>
        <dbReference type="ARBA" id="ARBA00023274"/>
    </source>
</evidence>
<dbReference type="PANTHER" id="PTHR11655:SF14">
    <property type="entry name" value="LARGE RIBOSOMAL SUBUNIT PROTEIN UL6M"/>
    <property type="match status" value="1"/>
</dbReference>
<evidence type="ECO:0000259" key="6">
    <source>
        <dbReference type="Pfam" id="PF00347"/>
    </source>
</evidence>
<comment type="caution">
    <text evidence="7">The sequence shown here is derived from an EMBL/GenBank/DDBJ whole genome shotgun (WGS) entry which is preliminary data.</text>
</comment>
<dbReference type="GO" id="GO:0006412">
    <property type="term" value="P:translation"/>
    <property type="evidence" value="ECO:0007669"/>
    <property type="project" value="InterPro"/>
</dbReference>
<feature type="domain" description="Large ribosomal subunit protein uL6 alpha-beta" evidence="6">
    <location>
        <begin position="181"/>
        <end position="257"/>
    </location>
</feature>
<evidence type="ECO:0000313" key="8">
    <source>
        <dbReference type="Proteomes" id="UP000187283"/>
    </source>
</evidence>
<gene>
    <name evidence="7" type="ORF">AYI70_g11541</name>
</gene>
<dbReference type="GO" id="GO:0005762">
    <property type="term" value="C:mitochondrial large ribosomal subunit"/>
    <property type="evidence" value="ECO:0007669"/>
    <property type="project" value="TreeGrafter"/>
</dbReference>
<dbReference type="SUPFAM" id="SSF56053">
    <property type="entry name" value="Ribosomal protein L6"/>
    <property type="match status" value="2"/>
</dbReference>
<keyword evidence="2 4" id="KW-0689">Ribosomal protein</keyword>
<dbReference type="PANTHER" id="PTHR11655">
    <property type="entry name" value="60S/50S RIBOSOMAL PROTEIN L6/L9"/>
    <property type="match status" value="1"/>
</dbReference>
<evidence type="ECO:0000256" key="2">
    <source>
        <dbReference type="ARBA" id="ARBA00022980"/>
    </source>
</evidence>
<accession>A0A1R1X1E7</accession>
<dbReference type="InterPro" id="IPR000702">
    <property type="entry name" value="Ribosomal_uL6-like"/>
</dbReference>
<dbReference type="GO" id="GO:0003735">
    <property type="term" value="F:structural constituent of ribosome"/>
    <property type="evidence" value="ECO:0007669"/>
    <property type="project" value="InterPro"/>
</dbReference>
<organism evidence="7 8">
    <name type="scientific">Smittium culicis</name>
    <dbReference type="NCBI Taxonomy" id="133412"/>
    <lineage>
        <taxon>Eukaryota</taxon>
        <taxon>Fungi</taxon>
        <taxon>Fungi incertae sedis</taxon>
        <taxon>Zoopagomycota</taxon>
        <taxon>Kickxellomycotina</taxon>
        <taxon>Harpellomycetes</taxon>
        <taxon>Harpellales</taxon>
        <taxon>Legeriomycetaceae</taxon>
        <taxon>Smittium</taxon>
    </lineage>
</organism>
<sequence length="272" mass="29845">MKLISQNLAHTIKRSSLLNSTAALTASLPNARNFSASSFSNSNIGKLAIEYPESVHVFHKNEPYSQTDLRFKNTSTLKVVGPLGELEMAILPFVKLQLTEQQKTQNADASSAQSSAESSPAAKSSKKSKSASSGSQMNQILVSVANTKLKQHRQMWGTTRALIKNMVTGVTEGYTSMLRMVGIGYRASLETVNGVKNLQLKLGYSHPVNIPIPDKLTVSVPFPTTIIVNGIDLQQVKLFAAKVREKKKPEPYNQKGIFVDEETIRKKEGKKK</sequence>
<evidence type="ECO:0000256" key="5">
    <source>
        <dbReference type="SAM" id="MobiDB-lite"/>
    </source>
</evidence>
<evidence type="ECO:0000256" key="4">
    <source>
        <dbReference type="RuleBase" id="RU003869"/>
    </source>
</evidence>
<dbReference type="EMBL" id="LSSN01005790">
    <property type="protein sequence ID" value="OMJ08452.1"/>
    <property type="molecule type" value="Genomic_DNA"/>
</dbReference>
<dbReference type="STRING" id="133412.A0A1R1X1E7"/>
<dbReference type="Gene3D" id="3.90.930.12">
    <property type="entry name" value="Ribosomal protein L6, alpha-beta domain"/>
    <property type="match status" value="2"/>
</dbReference>
<proteinExistence type="inferred from homology"/>
<evidence type="ECO:0000313" key="7">
    <source>
        <dbReference type="EMBL" id="OMJ08452.1"/>
    </source>
</evidence>
<comment type="similarity">
    <text evidence="1 4">Belongs to the universal ribosomal protein uL6 family.</text>
</comment>
<dbReference type="OrthoDB" id="540873at2759"/>